<gene>
    <name evidence="3" type="ORF">NCTC7357_02181</name>
</gene>
<proteinExistence type="predicted"/>
<dbReference type="Gene3D" id="3.30.310.70">
    <property type="entry name" value="TT1751-like domain"/>
    <property type="match status" value="1"/>
</dbReference>
<name>A0AAX3FTG3_9PSED</name>
<dbReference type="Proteomes" id="UP000277437">
    <property type="component" value="Chromosome"/>
</dbReference>
<dbReference type="CDD" id="cd14797">
    <property type="entry name" value="DUF302"/>
    <property type="match status" value="1"/>
</dbReference>
<dbReference type="PANTHER" id="PTHR38342">
    <property type="entry name" value="SLR5037 PROTEIN"/>
    <property type="match status" value="1"/>
</dbReference>
<evidence type="ECO:0000313" key="3">
    <source>
        <dbReference type="EMBL" id="VEF73900.1"/>
    </source>
</evidence>
<dbReference type="InterPro" id="IPR035923">
    <property type="entry name" value="TT1751-like_sf"/>
</dbReference>
<feature type="domain" description="DUF302" evidence="2">
    <location>
        <begin position="54"/>
        <end position="113"/>
    </location>
</feature>
<accession>A0AAX3FTG3</accession>
<protein>
    <submittedName>
        <fullName evidence="3">Camphor resistance protein CrcB</fullName>
    </submittedName>
</protein>
<dbReference type="InterPro" id="IPR005180">
    <property type="entry name" value="DUF302"/>
</dbReference>
<keyword evidence="1" id="KW-0732">Signal</keyword>
<evidence type="ECO:0000256" key="1">
    <source>
        <dbReference type="SAM" id="SignalP"/>
    </source>
</evidence>
<dbReference type="RefSeq" id="WP_197723012.1">
    <property type="nucleotide sequence ID" value="NZ_CP118137.1"/>
</dbReference>
<dbReference type="EMBL" id="LR134334">
    <property type="protein sequence ID" value="VEF73900.1"/>
    <property type="molecule type" value="Genomic_DNA"/>
</dbReference>
<reference evidence="3 4" key="1">
    <citation type="submission" date="2018-12" db="EMBL/GenBank/DDBJ databases">
        <authorList>
            <consortium name="Pathogen Informatics"/>
        </authorList>
    </citation>
    <scope>NUCLEOTIDE SEQUENCE [LARGE SCALE GENOMIC DNA]</scope>
    <source>
        <strain evidence="3 4">NCTC7357</strain>
    </source>
</reference>
<evidence type="ECO:0000259" key="2">
    <source>
        <dbReference type="Pfam" id="PF03625"/>
    </source>
</evidence>
<evidence type="ECO:0000313" key="4">
    <source>
        <dbReference type="Proteomes" id="UP000277437"/>
    </source>
</evidence>
<feature type="signal peptide" evidence="1">
    <location>
        <begin position="1"/>
        <end position="18"/>
    </location>
</feature>
<organism evidence="3 4">
    <name type="scientific">Pseudomonas chlororaphis</name>
    <dbReference type="NCBI Taxonomy" id="587753"/>
    <lineage>
        <taxon>Bacteria</taxon>
        <taxon>Pseudomonadati</taxon>
        <taxon>Pseudomonadota</taxon>
        <taxon>Gammaproteobacteria</taxon>
        <taxon>Pseudomonadales</taxon>
        <taxon>Pseudomonadaceae</taxon>
        <taxon>Pseudomonas</taxon>
    </lineage>
</organism>
<sequence length="145" mass="15575">MLRACLLALFVFAGVATAQESYTVKLPSPYPFNDTLARLRSTLVAKGMTVFATIDHQAGARAIGLDMPPTTVLIYGNPKAGTPLMQAAPDFALDLPLRVLVREDATGRTWLVYDIAAVLESRHELPAGMAERLAPAEKVLAAAIR</sequence>
<dbReference type="AlphaFoldDB" id="A0AAX3FTG3"/>
<feature type="chain" id="PRO_5043432884" evidence="1">
    <location>
        <begin position="19"/>
        <end position="145"/>
    </location>
</feature>
<dbReference type="PANTHER" id="PTHR38342:SF2">
    <property type="entry name" value="INNER MEMBRANE OR EXPORTED"/>
    <property type="match status" value="1"/>
</dbReference>
<dbReference type="SUPFAM" id="SSF103247">
    <property type="entry name" value="TT1751-like"/>
    <property type="match status" value="1"/>
</dbReference>
<dbReference type="Pfam" id="PF03625">
    <property type="entry name" value="DUF302"/>
    <property type="match status" value="1"/>
</dbReference>